<name>A0A4Y2GIR3_ARAVE</name>
<sequence>MVKPPTILAASSTLSLSSKHLQVRFALHQIIPIVWSSMVKPPTILAASSTLSLSSKHLQVRFALHQIIPIVWSSMVKPPTSLAASRLPFRFLYPLEQRFQRMGLSPLVGLGYRISGRGMLVKSQSQGNFSSRHSFFCFS</sequence>
<gene>
    <name evidence="1" type="ORF">AVEN_261273_1</name>
</gene>
<dbReference type="EMBL" id="BGPR01001422">
    <property type="protein sequence ID" value="GBM53500.1"/>
    <property type="molecule type" value="Genomic_DNA"/>
</dbReference>
<accession>A0A4Y2GIR3</accession>
<dbReference type="Proteomes" id="UP000499080">
    <property type="component" value="Unassembled WGS sequence"/>
</dbReference>
<dbReference type="AlphaFoldDB" id="A0A4Y2GIR3"/>
<evidence type="ECO:0000313" key="1">
    <source>
        <dbReference type="EMBL" id="GBM53500.1"/>
    </source>
</evidence>
<keyword evidence="2" id="KW-1185">Reference proteome</keyword>
<reference evidence="1 2" key="1">
    <citation type="journal article" date="2019" name="Sci. Rep.">
        <title>Orb-weaving spider Araneus ventricosus genome elucidates the spidroin gene catalogue.</title>
        <authorList>
            <person name="Kono N."/>
            <person name="Nakamura H."/>
            <person name="Ohtoshi R."/>
            <person name="Moran D.A.P."/>
            <person name="Shinohara A."/>
            <person name="Yoshida Y."/>
            <person name="Fujiwara M."/>
            <person name="Mori M."/>
            <person name="Tomita M."/>
            <person name="Arakawa K."/>
        </authorList>
    </citation>
    <scope>NUCLEOTIDE SEQUENCE [LARGE SCALE GENOMIC DNA]</scope>
</reference>
<comment type="caution">
    <text evidence="1">The sequence shown here is derived from an EMBL/GenBank/DDBJ whole genome shotgun (WGS) entry which is preliminary data.</text>
</comment>
<protein>
    <submittedName>
        <fullName evidence="1">Uncharacterized protein</fullName>
    </submittedName>
</protein>
<organism evidence="1 2">
    <name type="scientific">Araneus ventricosus</name>
    <name type="common">Orbweaver spider</name>
    <name type="synonym">Epeira ventricosa</name>
    <dbReference type="NCBI Taxonomy" id="182803"/>
    <lineage>
        <taxon>Eukaryota</taxon>
        <taxon>Metazoa</taxon>
        <taxon>Ecdysozoa</taxon>
        <taxon>Arthropoda</taxon>
        <taxon>Chelicerata</taxon>
        <taxon>Arachnida</taxon>
        <taxon>Araneae</taxon>
        <taxon>Araneomorphae</taxon>
        <taxon>Entelegynae</taxon>
        <taxon>Araneoidea</taxon>
        <taxon>Araneidae</taxon>
        <taxon>Araneus</taxon>
    </lineage>
</organism>
<evidence type="ECO:0000313" key="2">
    <source>
        <dbReference type="Proteomes" id="UP000499080"/>
    </source>
</evidence>
<proteinExistence type="predicted"/>